<protein>
    <recommendedName>
        <fullName evidence="4">Twin transmembrane helix small protein</fullName>
    </recommendedName>
</protein>
<accession>A0ABM7MR64</accession>
<keyword evidence="1" id="KW-0812">Transmembrane</keyword>
<keyword evidence="1" id="KW-0472">Membrane</keyword>
<feature type="transmembrane region" description="Helical" evidence="1">
    <location>
        <begin position="45"/>
        <end position="64"/>
    </location>
</feature>
<evidence type="ECO:0000256" key="1">
    <source>
        <dbReference type="SAM" id="Phobius"/>
    </source>
</evidence>
<gene>
    <name evidence="2" type="ORF">MIZ03_3742</name>
</gene>
<organism evidence="2 3">
    <name type="scientific">Rhodoferax lithotrophicus</name>
    <dbReference type="NCBI Taxonomy" id="2798804"/>
    <lineage>
        <taxon>Bacteria</taxon>
        <taxon>Pseudomonadati</taxon>
        <taxon>Pseudomonadota</taxon>
        <taxon>Betaproteobacteria</taxon>
        <taxon>Burkholderiales</taxon>
        <taxon>Comamonadaceae</taxon>
        <taxon>Rhodoferax</taxon>
    </lineage>
</organism>
<evidence type="ECO:0000313" key="2">
    <source>
        <dbReference type="EMBL" id="BCO28832.1"/>
    </source>
</evidence>
<dbReference type="EMBL" id="AP024238">
    <property type="protein sequence ID" value="BCO28832.1"/>
    <property type="molecule type" value="Genomic_DNA"/>
</dbReference>
<keyword evidence="3" id="KW-1185">Reference proteome</keyword>
<keyword evidence="1" id="KW-1133">Transmembrane helix</keyword>
<name>A0ABM7MR64_9BURK</name>
<dbReference type="Pfam" id="PF11137">
    <property type="entry name" value="DUF2909"/>
    <property type="match status" value="1"/>
</dbReference>
<evidence type="ECO:0000313" key="3">
    <source>
        <dbReference type="Proteomes" id="UP000824366"/>
    </source>
</evidence>
<dbReference type="Proteomes" id="UP000824366">
    <property type="component" value="Chromosome"/>
</dbReference>
<reference evidence="2 3" key="1">
    <citation type="journal article" date="2021" name="Microbiol. Spectr.">
        <title>A Single Bacterium Capable of Oxidation and Reduction of Iron at Circumneutral pH.</title>
        <authorList>
            <person name="Kato S."/>
            <person name="Ohkuma M."/>
        </authorList>
    </citation>
    <scope>NUCLEOTIDE SEQUENCE [LARGE SCALE GENOMIC DNA]</scope>
    <source>
        <strain evidence="2 3">MIZ03</strain>
    </source>
</reference>
<proteinExistence type="predicted"/>
<evidence type="ECO:0008006" key="4">
    <source>
        <dbReference type="Google" id="ProtNLM"/>
    </source>
</evidence>
<dbReference type="InterPro" id="IPR021313">
    <property type="entry name" value="DUF2909"/>
</dbReference>
<sequence length="68" mass="7415">MLAKILILSTLALILVSLFSALAMLFKNDDPDKRKRVVQALTIRISLSIGLFIALIASFYLGLIPGRG</sequence>